<protein>
    <submittedName>
        <fullName evidence="1">Uncharacterized protein</fullName>
    </submittedName>
</protein>
<name>A0A0V1C796_TRIBR</name>
<dbReference type="EMBL" id="JYDI01000409">
    <property type="protein sequence ID" value="KRY45104.1"/>
    <property type="molecule type" value="Genomic_DNA"/>
</dbReference>
<proteinExistence type="predicted"/>
<evidence type="ECO:0000313" key="2">
    <source>
        <dbReference type="Proteomes" id="UP000054653"/>
    </source>
</evidence>
<dbReference type="Proteomes" id="UP000054653">
    <property type="component" value="Unassembled WGS sequence"/>
</dbReference>
<reference evidence="1 2" key="1">
    <citation type="submission" date="2015-01" db="EMBL/GenBank/DDBJ databases">
        <title>Evolution of Trichinella species and genotypes.</title>
        <authorList>
            <person name="Korhonen P.K."/>
            <person name="Edoardo P."/>
            <person name="Giuseppe L.R."/>
            <person name="Gasser R.B."/>
        </authorList>
    </citation>
    <scope>NUCLEOTIDE SEQUENCE [LARGE SCALE GENOMIC DNA]</scope>
    <source>
        <strain evidence="1">ISS120</strain>
    </source>
</reference>
<keyword evidence="2" id="KW-1185">Reference proteome</keyword>
<dbReference type="AlphaFoldDB" id="A0A0V1C796"/>
<gene>
    <name evidence="1" type="ORF">T03_15388</name>
</gene>
<evidence type="ECO:0000313" key="1">
    <source>
        <dbReference type="EMBL" id="KRY45104.1"/>
    </source>
</evidence>
<sequence>MPVRTTSACCEKPDKNSDSSLIVHPTIFAVNTSETRVSFVAAKSKVAPLKKLTLLCVRVVRYVLQELALPVDVCYCWSDSLVALSCIRGDACRLLPDPEQYCIPGESRMEHLHPCRLSDMVARPILVRGDTSGLADVRRPKHIRKRG</sequence>
<comment type="caution">
    <text evidence="1">The sequence shown here is derived from an EMBL/GenBank/DDBJ whole genome shotgun (WGS) entry which is preliminary data.</text>
</comment>
<organism evidence="1 2">
    <name type="scientific">Trichinella britovi</name>
    <name type="common">Parasitic roundworm</name>
    <dbReference type="NCBI Taxonomy" id="45882"/>
    <lineage>
        <taxon>Eukaryota</taxon>
        <taxon>Metazoa</taxon>
        <taxon>Ecdysozoa</taxon>
        <taxon>Nematoda</taxon>
        <taxon>Enoplea</taxon>
        <taxon>Dorylaimia</taxon>
        <taxon>Trichinellida</taxon>
        <taxon>Trichinellidae</taxon>
        <taxon>Trichinella</taxon>
    </lineage>
</organism>
<accession>A0A0V1C796</accession>